<dbReference type="AlphaFoldDB" id="A0A239U4S6"/>
<gene>
    <name evidence="1" type="ORF">SAMEA4364220_02071</name>
</gene>
<accession>A0A239U4S6</accession>
<dbReference type="Proteomes" id="UP000215383">
    <property type="component" value="Chromosome 1"/>
</dbReference>
<sequence length="37" mass="4395">MDDYPESNRLNIINLQLKTEEQSAIIMCTIDKINIKW</sequence>
<proteinExistence type="predicted"/>
<dbReference type="EMBL" id="LT906446">
    <property type="protein sequence ID" value="SNV04956.1"/>
    <property type="molecule type" value="Genomic_DNA"/>
</dbReference>
<protein>
    <submittedName>
        <fullName evidence="1">Uncharacterized protein</fullName>
    </submittedName>
</protein>
<keyword evidence="2" id="KW-1185">Reference proteome</keyword>
<organism evidence="1 2">
    <name type="scientific">Megamonas hypermegale</name>
    <dbReference type="NCBI Taxonomy" id="158847"/>
    <lineage>
        <taxon>Bacteria</taxon>
        <taxon>Bacillati</taxon>
        <taxon>Bacillota</taxon>
        <taxon>Negativicutes</taxon>
        <taxon>Selenomonadales</taxon>
        <taxon>Selenomonadaceae</taxon>
        <taxon>Megamonas</taxon>
    </lineage>
</organism>
<reference evidence="1 2" key="1">
    <citation type="submission" date="2017-06" db="EMBL/GenBank/DDBJ databases">
        <authorList>
            <consortium name="Pathogen Informatics"/>
        </authorList>
    </citation>
    <scope>NUCLEOTIDE SEQUENCE [LARGE SCALE GENOMIC DNA]</scope>
    <source>
        <strain evidence="1 2">NCTC10570</strain>
    </source>
</reference>
<evidence type="ECO:0000313" key="2">
    <source>
        <dbReference type="Proteomes" id="UP000215383"/>
    </source>
</evidence>
<name>A0A239U4S6_9FIRM</name>
<evidence type="ECO:0000313" key="1">
    <source>
        <dbReference type="EMBL" id="SNV04956.1"/>
    </source>
</evidence>